<dbReference type="InterPro" id="IPR032066">
    <property type="entry name" value="GP3_package"/>
</dbReference>
<feature type="region of interest" description="Disordered" evidence="1">
    <location>
        <begin position="1"/>
        <end position="23"/>
    </location>
</feature>
<accession>A0A8S5NDB3</accession>
<organism evidence="2">
    <name type="scientific">Siphoviridae sp. ct9JD14</name>
    <dbReference type="NCBI Taxonomy" id="2826175"/>
    <lineage>
        <taxon>Viruses</taxon>
        <taxon>Duplodnaviria</taxon>
        <taxon>Heunggongvirae</taxon>
        <taxon>Uroviricota</taxon>
        <taxon>Caudoviricetes</taxon>
    </lineage>
</organism>
<dbReference type="Pfam" id="PF16677">
    <property type="entry name" value="GP3_package"/>
    <property type="match status" value="1"/>
</dbReference>
<dbReference type="EMBL" id="BK015141">
    <property type="protein sequence ID" value="DAD92617.1"/>
    <property type="molecule type" value="Genomic_DNA"/>
</dbReference>
<evidence type="ECO:0000256" key="1">
    <source>
        <dbReference type="SAM" id="MobiDB-lite"/>
    </source>
</evidence>
<reference evidence="2" key="1">
    <citation type="journal article" date="2021" name="Proc. Natl. Acad. Sci. U.S.A.">
        <title>A Catalog of Tens of Thousands of Viruses from Human Metagenomes Reveals Hidden Associations with Chronic Diseases.</title>
        <authorList>
            <person name="Tisza M.J."/>
            <person name="Buck C.B."/>
        </authorList>
    </citation>
    <scope>NUCLEOTIDE SEQUENCE</scope>
    <source>
        <strain evidence="2">Ct9JD14</strain>
    </source>
</reference>
<sequence>MADEIVKKRTRPDRKEALSVHTEPGDNRKYLEHSMVMLDWPDVNVREPEQVKERMGMYFALCAQDDMKPSVAGMALAFGVDRTTLWKWANGVDSKTLPLESRNLVKKAYQLLNAQMENYMQNGKINPVAGIFLMKNNMGYADKQEVVLTPNQQLGNQVPAEDLEKKYLEDVVGASSDYDSED</sequence>
<name>A0A8S5NDB3_9CAUD</name>
<protein>
    <submittedName>
        <fullName evidence="2">Terminase small subunit</fullName>
    </submittedName>
</protein>
<evidence type="ECO:0000313" key="2">
    <source>
        <dbReference type="EMBL" id="DAD92617.1"/>
    </source>
</evidence>
<proteinExistence type="predicted"/>